<evidence type="ECO:0000313" key="8">
    <source>
        <dbReference type="Proteomes" id="UP001353952"/>
    </source>
</evidence>
<proteinExistence type="inferred from homology"/>
<sequence length="384" mass="38758">MDHITFLVAVVIVTALAFDFTNGFHDTANAMATSIATGALAPRTAVLISGVLNVVGAFLSTEVARTISSGIVDDTLVSPGMIFAGLVGAILWNLLTWLVGLPSSSSHALFGGLIGAVWVGVGTHGVNFDKVVEKVLVPAVASPVVAGVAALLATYLAYRLTDRARKDSVTRGFRIGQVASASLVSLAHGTNDAQKTMGVITLTLISAGALGHDAGPPLWVIASAGLAIGLGTYLGGWRIIRTMGKGLTEIQSPQGFAAETASTTVILTSAHLGFALSTTQVASGSILGAGLGRRLAEVRWGVAGRMIVAWVITLPAAALAGGLAAAVVQNGGDLGTAVVALVGAALAAGIVIVSRRNPVHAHNVNDAHEVSIRTEPPAKVGAAA</sequence>
<feature type="transmembrane region" description="Helical" evidence="6">
    <location>
        <begin position="307"/>
        <end position="328"/>
    </location>
</feature>
<feature type="transmembrane region" description="Helical" evidence="6">
    <location>
        <begin position="41"/>
        <end position="64"/>
    </location>
</feature>
<accession>A0ABU6M4W5</accession>
<dbReference type="Pfam" id="PF01384">
    <property type="entry name" value="PHO4"/>
    <property type="match status" value="2"/>
</dbReference>
<evidence type="ECO:0000256" key="5">
    <source>
        <dbReference type="ARBA" id="ARBA00023136"/>
    </source>
</evidence>
<keyword evidence="4 6" id="KW-1133">Transmembrane helix</keyword>
<dbReference type="PANTHER" id="PTHR11101:SF54">
    <property type="entry name" value="LOW-AFFINITY INORGANIC PHOSPHATE TRANSPORTER-RELATED"/>
    <property type="match status" value="1"/>
</dbReference>
<feature type="transmembrane region" description="Helical" evidence="6">
    <location>
        <begin position="135"/>
        <end position="158"/>
    </location>
</feature>
<evidence type="ECO:0000313" key="7">
    <source>
        <dbReference type="EMBL" id="MEC7056643.1"/>
    </source>
</evidence>
<name>A0ABU6M4W5_9ACTN</name>
<reference evidence="7 8" key="1">
    <citation type="submission" date="2024-01" db="EMBL/GenBank/DDBJ databases">
        <title>Genome analysis.</title>
        <authorList>
            <person name="Zhang K."/>
        </authorList>
    </citation>
    <scope>NUCLEOTIDE SEQUENCE [LARGE SCALE GENOMIC DNA]</scope>
    <source>
        <strain evidence="7 8">CGMCC 4.1753</strain>
    </source>
</reference>
<keyword evidence="8" id="KW-1185">Reference proteome</keyword>
<dbReference type="RefSeq" id="WP_191846124.1">
    <property type="nucleotide sequence ID" value="NZ_BMUO01000003.1"/>
</dbReference>
<evidence type="ECO:0000256" key="1">
    <source>
        <dbReference type="ARBA" id="ARBA00004141"/>
    </source>
</evidence>
<dbReference type="Proteomes" id="UP001353952">
    <property type="component" value="Unassembled WGS sequence"/>
</dbReference>
<keyword evidence="2 6" id="KW-0813">Transport</keyword>
<keyword evidence="6" id="KW-0592">Phosphate transport</keyword>
<evidence type="ECO:0000256" key="3">
    <source>
        <dbReference type="ARBA" id="ARBA00022692"/>
    </source>
</evidence>
<dbReference type="InterPro" id="IPR001204">
    <property type="entry name" value="Phos_transporter"/>
</dbReference>
<feature type="transmembrane region" description="Helical" evidence="6">
    <location>
        <begin position="218"/>
        <end position="240"/>
    </location>
</feature>
<dbReference type="PANTHER" id="PTHR11101">
    <property type="entry name" value="PHOSPHATE TRANSPORTER"/>
    <property type="match status" value="1"/>
</dbReference>
<gene>
    <name evidence="7" type="ORF">RFN57_30785</name>
</gene>
<keyword evidence="3 6" id="KW-0812">Transmembrane</keyword>
<feature type="transmembrane region" description="Helical" evidence="6">
    <location>
        <begin position="76"/>
        <end position="95"/>
    </location>
</feature>
<comment type="subcellular location">
    <subcellularLocation>
        <location evidence="1 6">Membrane</location>
        <topology evidence="1 6">Multi-pass membrane protein</topology>
    </subcellularLocation>
</comment>
<dbReference type="EMBL" id="JAYXNZ010000002">
    <property type="protein sequence ID" value="MEC7056643.1"/>
    <property type="molecule type" value="Genomic_DNA"/>
</dbReference>
<evidence type="ECO:0000256" key="4">
    <source>
        <dbReference type="ARBA" id="ARBA00022989"/>
    </source>
</evidence>
<comment type="similarity">
    <text evidence="6">Belongs to the inorganic phosphate transporter (PiT) (TC 2.A.20) family.</text>
</comment>
<organism evidence="7 8">
    <name type="scientific">Streptomyces violaceochromogenes</name>
    <dbReference type="NCBI Taxonomy" id="67377"/>
    <lineage>
        <taxon>Bacteria</taxon>
        <taxon>Bacillati</taxon>
        <taxon>Actinomycetota</taxon>
        <taxon>Actinomycetes</taxon>
        <taxon>Kitasatosporales</taxon>
        <taxon>Streptomycetaceae</taxon>
        <taxon>Streptomyces</taxon>
    </lineage>
</organism>
<feature type="transmembrane region" description="Helical" evidence="6">
    <location>
        <begin position="334"/>
        <end position="353"/>
    </location>
</feature>
<evidence type="ECO:0000256" key="6">
    <source>
        <dbReference type="RuleBase" id="RU363058"/>
    </source>
</evidence>
<evidence type="ECO:0000256" key="2">
    <source>
        <dbReference type="ARBA" id="ARBA00022448"/>
    </source>
</evidence>
<protein>
    <recommendedName>
        <fullName evidence="6">Phosphate transporter</fullName>
    </recommendedName>
</protein>
<keyword evidence="5 6" id="KW-0472">Membrane</keyword>
<feature type="transmembrane region" description="Helical" evidence="6">
    <location>
        <begin position="107"/>
        <end position="128"/>
    </location>
</feature>
<comment type="caution">
    <text evidence="7">The sequence shown here is derived from an EMBL/GenBank/DDBJ whole genome shotgun (WGS) entry which is preliminary data.</text>
</comment>